<dbReference type="Gene3D" id="3.90.76.10">
    <property type="entry name" value="Dipeptide-binding Protein, Domain 1"/>
    <property type="match status" value="1"/>
</dbReference>
<feature type="domain" description="Solute-binding protein family 5" evidence="7">
    <location>
        <begin position="95"/>
        <end position="457"/>
    </location>
</feature>
<dbReference type="RefSeq" id="WP_345679699.1">
    <property type="nucleotide sequence ID" value="NZ_BAABHS010000034.1"/>
</dbReference>
<dbReference type="EMBL" id="BAABHS010000034">
    <property type="protein sequence ID" value="GAA4987975.1"/>
    <property type="molecule type" value="Genomic_DNA"/>
</dbReference>
<dbReference type="Gene3D" id="3.10.105.10">
    <property type="entry name" value="Dipeptide-binding Protein, Domain 3"/>
    <property type="match status" value="1"/>
</dbReference>
<dbReference type="PROSITE" id="PS51257">
    <property type="entry name" value="PROKAR_LIPOPROTEIN"/>
    <property type="match status" value="1"/>
</dbReference>
<keyword evidence="9" id="KW-1185">Reference proteome</keyword>
<dbReference type="PANTHER" id="PTHR30290">
    <property type="entry name" value="PERIPLASMIC BINDING COMPONENT OF ABC TRANSPORTER"/>
    <property type="match status" value="1"/>
</dbReference>
<sequence>MRRLRTCAVLAAVCITATAACSTNDTNKSGGQNPSGATGTDILTPKPSKDIDKVTWNLPYGEPASLDWTKAYSYSENSVVANLCEGLYRLTPDLKVEPALAESSSNPDPTTYVYKIRKGVTFWDGSPLTAEDVAYSLNRHLDPAVASFWAVFYEKVDSVKATGPDEVTVKLKQPDAMFDRWLATPAGVVGSAAYTKSKGEALGTPDGGLMCTGPFKVQSWVRGQSLTLARNDGYWDAAHRAKAKSFQFSFVTDEAATTNALQTGEIDGTYDAPLSGLAQLAGSGTLYQGKTQATLDLLPTEKKSPLQDVRIRRALALAIDYQGIVQQIYKGTAAPVRTYVATGSWGYAADAYKAAYDQLPAPRTDIEAAKKLVQEAGSPKDEIVIASVSDFPLYAQLATVVQDAGKKIGLNIRLQGFPTSTYTTFFFDKDARNQTDAFFTTNYTDVPEPLQLYRSFRPGDFYNYSGYDNAEVTRQLNEAVATKDDAARAALIIAAQKQITSDVAVLPLVEPANRLFMNKKITGAPASFVYLYYPWAADVGAR</sequence>
<feature type="compositionally biased region" description="Polar residues" evidence="5">
    <location>
        <begin position="25"/>
        <end position="38"/>
    </location>
</feature>
<proteinExistence type="inferred from homology"/>
<dbReference type="Gene3D" id="3.40.190.10">
    <property type="entry name" value="Periplasmic binding protein-like II"/>
    <property type="match status" value="1"/>
</dbReference>
<evidence type="ECO:0000259" key="7">
    <source>
        <dbReference type="Pfam" id="PF00496"/>
    </source>
</evidence>
<evidence type="ECO:0000313" key="8">
    <source>
        <dbReference type="EMBL" id="GAA4987975.1"/>
    </source>
</evidence>
<dbReference type="Pfam" id="PF00496">
    <property type="entry name" value="SBP_bac_5"/>
    <property type="match status" value="1"/>
</dbReference>
<dbReference type="PIRSF" id="PIRSF002741">
    <property type="entry name" value="MppA"/>
    <property type="match status" value="1"/>
</dbReference>
<dbReference type="InterPro" id="IPR000914">
    <property type="entry name" value="SBP_5_dom"/>
</dbReference>
<reference evidence="9" key="1">
    <citation type="journal article" date="2019" name="Int. J. Syst. Evol. Microbiol.">
        <title>The Global Catalogue of Microorganisms (GCM) 10K type strain sequencing project: providing services to taxonomists for standard genome sequencing and annotation.</title>
        <authorList>
            <consortium name="The Broad Institute Genomics Platform"/>
            <consortium name="The Broad Institute Genome Sequencing Center for Infectious Disease"/>
            <person name="Wu L."/>
            <person name="Ma J."/>
        </authorList>
    </citation>
    <scope>NUCLEOTIDE SEQUENCE [LARGE SCALE GENOMIC DNA]</scope>
    <source>
        <strain evidence="9">JCM 17986</strain>
    </source>
</reference>
<feature type="chain" id="PRO_5047243605" evidence="6">
    <location>
        <begin position="20"/>
        <end position="542"/>
    </location>
</feature>
<evidence type="ECO:0000256" key="3">
    <source>
        <dbReference type="ARBA" id="ARBA00022448"/>
    </source>
</evidence>
<protein>
    <submittedName>
        <fullName evidence="8">ABC transporter substrate-binding protein</fullName>
    </submittedName>
</protein>
<feature type="signal peptide" evidence="6">
    <location>
        <begin position="1"/>
        <end position="19"/>
    </location>
</feature>
<evidence type="ECO:0000256" key="4">
    <source>
        <dbReference type="ARBA" id="ARBA00022729"/>
    </source>
</evidence>
<dbReference type="InterPro" id="IPR030678">
    <property type="entry name" value="Peptide/Ni-bd"/>
</dbReference>
<accession>A0ABP9I5K6</accession>
<organism evidence="8 9">
    <name type="scientific">Yinghuangia aomiensis</name>
    <dbReference type="NCBI Taxonomy" id="676205"/>
    <lineage>
        <taxon>Bacteria</taxon>
        <taxon>Bacillati</taxon>
        <taxon>Actinomycetota</taxon>
        <taxon>Actinomycetes</taxon>
        <taxon>Kitasatosporales</taxon>
        <taxon>Streptomycetaceae</taxon>
        <taxon>Yinghuangia</taxon>
    </lineage>
</organism>
<dbReference type="PANTHER" id="PTHR30290:SF10">
    <property type="entry name" value="PERIPLASMIC OLIGOPEPTIDE-BINDING PROTEIN-RELATED"/>
    <property type="match status" value="1"/>
</dbReference>
<dbReference type="CDD" id="cd00995">
    <property type="entry name" value="PBP2_NikA_DppA_OppA_like"/>
    <property type="match status" value="1"/>
</dbReference>
<gene>
    <name evidence="8" type="ORF">GCM10023205_68620</name>
</gene>
<evidence type="ECO:0000256" key="1">
    <source>
        <dbReference type="ARBA" id="ARBA00004196"/>
    </source>
</evidence>
<dbReference type="InterPro" id="IPR039424">
    <property type="entry name" value="SBP_5"/>
</dbReference>
<evidence type="ECO:0000256" key="6">
    <source>
        <dbReference type="SAM" id="SignalP"/>
    </source>
</evidence>
<keyword evidence="3" id="KW-0813">Transport</keyword>
<comment type="subcellular location">
    <subcellularLocation>
        <location evidence="1">Cell envelope</location>
    </subcellularLocation>
</comment>
<dbReference type="SUPFAM" id="SSF53850">
    <property type="entry name" value="Periplasmic binding protein-like II"/>
    <property type="match status" value="1"/>
</dbReference>
<dbReference type="Proteomes" id="UP001500466">
    <property type="component" value="Unassembled WGS sequence"/>
</dbReference>
<evidence type="ECO:0000256" key="5">
    <source>
        <dbReference type="SAM" id="MobiDB-lite"/>
    </source>
</evidence>
<name>A0ABP9I5K6_9ACTN</name>
<comment type="caution">
    <text evidence="8">The sequence shown here is derived from an EMBL/GenBank/DDBJ whole genome shotgun (WGS) entry which is preliminary data.</text>
</comment>
<evidence type="ECO:0000313" key="9">
    <source>
        <dbReference type="Proteomes" id="UP001500466"/>
    </source>
</evidence>
<keyword evidence="4 6" id="KW-0732">Signal</keyword>
<evidence type="ECO:0000256" key="2">
    <source>
        <dbReference type="ARBA" id="ARBA00005695"/>
    </source>
</evidence>
<feature type="region of interest" description="Disordered" evidence="5">
    <location>
        <begin position="25"/>
        <end position="46"/>
    </location>
</feature>
<comment type="similarity">
    <text evidence="2">Belongs to the bacterial solute-binding protein 5 family.</text>
</comment>